<keyword evidence="1" id="KW-0597">Phosphoprotein</keyword>
<name>A0A7V2ZLG0_9BACT</name>
<evidence type="ECO:0000313" key="6">
    <source>
        <dbReference type="EMBL" id="HFI92112.1"/>
    </source>
</evidence>
<dbReference type="PANTHER" id="PTHR11596:SF5">
    <property type="entry name" value="ALKALINE PHOSPHATASE"/>
    <property type="match status" value="1"/>
</dbReference>
<accession>A0A7V2ZLG0</accession>
<evidence type="ECO:0000256" key="1">
    <source>
        <dbReference type="ARBA" id="ARBA00022553"/>
    </source>
</evidence>
<organism evidence="6">
    <name type="scientific">Ignavibacterium album</name>
    <dbReference type="NCBI Taxonomy" id="591197"/>
    <lineage>
        <taxon>Bacteria</taxon>
        <taxon>Pseudomonadati</taxon>
        <taxon>Ignavibacteriota</taxon>
        <taxon>Ignavibacteria</taxon>
        <taxon>Ignavibacteriales</taxon>
        <taxon>Ignavibacteriaceae</taxon>
        <taxon>Ignavibacterium</taxon>
    </lineage>
</organism>
<dbReference type="GO" id="GO:0004035">
    <property type="term" value="F:alkaline phosphatase activity"/>
    <property type="evidence" value="ECO:0007669"/>
    <property type="project" value="TreeGrafter"/>
</dbReference>
<evidence type="ECO:0000256" key="5">
    <source>
        <dbReference type="SAM" id="MobiDB-lite"/>
    </source>
</evidence>
<dbReference type="Pfam" id="PF00245">
    <property type="entry name" value="Alk_phosphatase"/>
    <property type="match status" value="1"/>
</dbReference>
<dbReference type="EMBL" id="DSUJ01000010">
    <property type="protein sequence ID" value="HFI92112.1"/>
    <property type="molecule type" value="Genomic_DNA"/>
</dbReference>
<keyword evidence="3" id="KW-0862">Zinc</keyword>
<feature type="region of interest" description="Disordered" evidence="5">
    <location>
        <begin position="343"/>
        <end position="364"/>
    </location>
</feature>
<comment type="cofactor">
    <cofactor evidence="3">
        <name>Mg(2+)</name>
        <dbReference type="ChEBI" id="CHEBI:18420"/>
    </cofactor>
    <text evidence="3">Binds 1 Mg(2+) ion.</text>
</comment>
<dbReference type="AlphaFoldDB" id="A0A7V2ZLG0"/>
<reference evidence="6" key="1">
    <citation type="journal article" date="2020" name="mSystems">
        <title>Genome- and Community-Level Interaction Insights into Carbon Utilization and Element Cycling Functions of Hydrothermarchaeota in Hydrothermal Sediment.</title>
        <authorList>
            <person name="Zhou Z."/>
            <person name="Liu Y."/>
            <person name="Xu W."/>
            <person name="Pan J."/>
            <person name="Luo Z.H."/>
            <person name="Li M."/>
        </authorList>
    </citation>
    <scope>NUCLEOTIDE SEQUENCE [LARGE SCALE GENOMIC DNA]</scope>
    <source>
        <strain evidence="6">SpSt-479</strain>
    </source>
</reference>
<dbReference type="PANTHER" id="PTHR11596">
    <property type="entry name" value="ALKALINE PHOSPHATASE"/>
    <property type="match status" value="1"/>
</dbReference>
<dbReference type="Gene3D" id="3.40.720.10">
    <property type="entry name" value="Alkaline Phosphatase, subunit A"/>
    <property type="match status" value="1"/>
</dbReference>
<evidence type="ECO:0000256" key="4">
    <source>
        <dbReference type="RuleBase" id="RU003946"/>
    </source>
</evidence>
<comment type="cofactor">
    <cofactor evidence="3">
        <name>Zn(2+)</name>
        <dbReference type="ChEBI" id="CHEBI:29105"/>
    </cofactor>
    <text evidence="3">Binds 2 Zn(2+) ions.</text>
</comment>
<feature type="binding site" evidence="3">
    <location>
        <position position="33"/>
    </location>
    <ligand>
        <name>Mg(2+)</name>
        <dbReference type="ChEBI" id="CHEBI:18420"/>
    </ligand>
</feature>
<evidence type="ECO:0000256" key="3">
    <source>
        <dbReference type="PIRSR" id="PIRSR601952-2"/>
    </source>
</evidence>
<sequence>MLQKIFLLFLLFFSISISQTFLQKGNVIFIHPDGTGLADWNALRILKVGPDSDLNWDKMNSIGLYQGHIRNRVTASSNAGATIHAYGVKADVDDFGMIDNDIPVSRSGKRLSIMKEAIQQGIFTGLINSGSIEEPGTAVFVSSNVKRGNYNEIAKDVIQSGVDLIFCGGEDFLIPEGTRGRHSQNGKRQDGLNLIEWAKSNGYKVVFTKDELINTSYDEKKILGVFSARSTFNDRTEEELKEKGFPNYNQTAPTVAEMTKFALEFLSRKGQFFLVTEEEGTDNFGNRNNANGKLEALSNADEAIGFALEFIKKNPNTLLVTASDSEAGGMEVLGYELDNLSENTPLPERDANGSPIDGREGTGTLPFISSPDKNGNRFPFAIGWSCFGDVTGGVVARAHGMHSEKMKGKIDNTDIYRFMYLGLFGKWLE</sequence>
<feature type="binding site" evidence="3">
    <location>
        <position position="33"/>
    </location>
    <ligand>
        <name>Zn(2+)</name>
        <dbReference type="ChEBI" id="CHEBI:29105"/>
        <label>2</label>
    </ligand>
</feature>
<comment type="similarity">
    <text evidence="4">Belongs to the alkaline phosphatase family.</text>
</comment>
<evidence type="ECO:0000256" key="2">
    <source>
        <dbReference type="PIRSR" id="PIRSR601952-1"/>
    </source>
</evidence>
<dbReference type="InterPro" id="IPR017850">
    <property type="entry name" value="Alkaline_phosphatase_core_sf"/>
</dbReference>
<feature type="binding site" evidence="3">
    <location>
        <position position="277"/>
    </location>
    <ligand>
        <name>Mg(2+)</name>
        <dbReference type="ChEBI" id="CHEBI:18420"/>
    </ligand>
</feature>
<keyword evidence="3" id="KW-0479">Metal-binding</keyword>
<dbReference type="GO" id="GO:0046872">
    <property type="term" value="F:metal ion binding"/>
    <property type="evidence" value="ECO:0007669"/>
    <property type="project" value="UniProtKB-KW"/>
</dbReference>
<dbReference type="SMART" id="SM00098">
    <property type="entry name" value="alkPPc"/>
    <property type="match status" value="1"/>
</dbReference>
<protein>
    <submittedName>
        <fullName evidence="6">Alkaline phosphatase</fullName>
    </submittedName>
</protein>
<comment type="caution">
    <text evidence="6">The sequence shown here is derived from an EMBL/GenBank/DDBJ whole genome shotgun (WGS) entry which is preliminary data.</text>
</comment>
<dbReference type="PRINTS" id="PR00113">
    <property type="entry name" value="ALKPHPHTASE"/>
</dbReference>
<dbReference type="SUPFAM" id="SSF53649">
    <property type="entry name" value="Alkaline phosphatase-like"/>
    <property type="match status" value="1"/>
</dbReference>
<keyword evidence="3" id="KW-0460">Magnesium</keyword>
<feature type="active site" description="Phosphoserine intermediate" evidence="2">
    <location>
        <position position="77"/>
    </location>
</feature>
<feature type="binding site" evidence="3">
    <location>
        <position position="282"/>
    </location>
    <ligand>
        <name>Zn(2+)</name>
        <dbReference type="ChEBI" id="CHEBI:29105"/>
        <label>2</label>
    </ligand>
</feature>
<gene>
    <name evidence="6" type="ORF">ENS31_11400</name>
</gene>
<feature type="binding site" evidence="3">
    <location>
        <position position="324"/>
    </location>
    <ligand>
        <name>Zn(2+)</name>
        <dbReference type="ChEBI" id="CHEBI:29105"/>
        <label>2</label>
    </ligand>
</feature>
<proteinExistence type="inferred from homology"/>
<dbReference type="InterPro" id="IPR001952">
    <property type="entry name" value="Alkaline_phosphatase"/>
</dbReference>